<evidence type="ECO:0008006" key="3">
    <source>
        <dbReference type="Google" id="ProtNLM"/>
    </source>
</evidence>
<dbReference type="AlphaFoldDB" id="A0A3S1C9T3"/>
<proteinExistence type="predicted"/>
<comment type="caution">
    <text evidence="1">The sequence shown here is derived from an EMBL/GenBank/DDBJ whole genome shotgun (WGS) entry which is preliminary data.</text>
</comment>
<reference evidence="1" key="2">
    <citation type="journal article" date="2019" name="Genome Biol. Evol.">
        <title>Day and night: Metabolic profiles and evolutionary relationships of six axenic non-marine cyanobacteria.</title>
        <authorList>
            <person name="Will S.E."/>
            <person name="Henke P."/>
            <person name="Boedeker C."/>
            <person name="Huang S."/>
            <person name="Brinkmann H."/>
            <person name="Rohde M."/>
            <person name="Jarek M."/>
            <person name="Friedl T."/>
            <person name="Seufert S."/>
            <person name="Schumacher M."/>
            <person name="Overmann J."/>
            <person name="Neumann-Schaal M."/>
            <person name="Petersen J."/>
        </authorList>
    </citation>
    <scope>NUCLEOTIDE SEQUENCE [LARGE SCALE GENOMIC DNA]</scope>
    <source>
        <strain evidence="1">PCC 7102</strain>
    </source>
</reference>
<dbReference type="RefSeq" id="WP_127083657.1">
    <property type="nucleotide sequence ID" value="NZ_RSCL01000014.1"/>
</dbReference>
<dbReference type="Proteomes" id="UP000271624">
    <property type="component" value="Unassembled WGS sequence"/>
</dbReference>
<name>A0A3S1C9T3_9CYAN</name>
<reference evidence="1" key="1">
    <citation type="submission" date="2018-12" db="EMBL/GenBank/DDBJ databases">
        <authorList>
            <person name="Will S."/>
            <person name="Neumann-Schaal M."/>
            <person name="Henke P."/>
        </authorList>
    </citation>
    <scope>NUCLEOTIDE SEQUENCE</scope>
    <source>
        <strain evidence="1">PCC 7102</strain>
    </source>
</reference>
<sequence length="248" mass="29301">MTKLPLVSSRFQAIDQIIIQHKITPLSLNPHKNIITSFRDIGNIIAERTDDTQLVQCLFTTVERIIHAQVCNFPENIFWDYDFIVYSMFEQAVSAKEGAIRYLEVFGNKVVELMSMCGCSSEIRFPYLHDFIYGFDWARWVQKDPVNRANIQPFSLTFLDCLHNKGKELLHKISIDDERYHHISTRSYRNPFCFSRDPKDEYKLLTYLAEYQLIPVSAWNWNATTIWDKPFDQLREQVSLTLFNRTQK</sequence>
<accession>A0A3S1C9T3</accession>
<evidence type="ECO:0000313" key="2">
    <source>
        <dbReference type="Proteomes" id="UP000271624"/>
    </source>
</evidence>
<keyword evidence="2" id="KW-1185">Reference proteome</keyword>
<protein>
    <recommendedName>
        <fullName evidence="3">Ferrochelatase</fullName>
    </recommendedName>
</protein>
<organism evidence="1 2">
    <name type="scientific">Dulcicalothrix desertica PCC 7102</name>
    <dbReference type="NCBI Taxonomy" id="232991"/>
    <lineage>
        <taxon>Bacteria</taxon>
        <taxon>Bacillati</taxon>
        <taxon>Cyanobacteriota</taxon>
        <taxon>Cyanophyceae</taxon>
        <taxon>Nostocales</taxon>
        <taxon>Calotrichaceae</taxon>
        <taxon>Dulcicalothrix</taxon>
    </lineage>
</organism>
<evidence type="ECO:0000313" key="1">
    <source>
        <dbReference type="EMBL" id="RUT03048.1"/>
    </source>
</evidence>
<dbReference type="OrthoDB" id="328345at2"/>
<dbReference type="EMBL" id="RSCL01000014">
    <property type="protein sequence ID" value="RUT03048.1"/>
    <property type="molecule type" value="Genomic_DNA"/>
</dbReference>
<gene>
    <name evidence="1" type="ORF">DSM106972_053560</name>
</gene>